<evidence type="ECO:0000259" key="1">
    <source>
        <dbReference type="Pfam" id="PF01370"/>
    </source>
</evidence>
<organism evidence="2 3">
    <name type="scientific">Paracoccus alkenifer</name>
    <dbReference type="NCBI Taxonomy" id="65735"/>
    <lineage>
        <taxon>Bacteria</taxon>
        <taxon>Pseudomonadati</taxon>
        <taxon>Pseudomonadota</taxon>
        <taxon>Alphaproteobacteria</taxon>
        <taxon>Rhodobacterales</taxon>
        <taxon>Paracoccaceae</taxon>
        <taxon>Paracoccus</taxon>
    </lineage>
</organism>
<dbReference type="STRING" id="65735.SAMN04488075_2450"/>
<dbReference type="Gene3D" id="3.40.50.720">
    <property type="entry name" value="NAD(P)-binding Rossmann-like Domain"/>
    <property type="match status" value="1"/>
</dbReference>
<feature type="domain" description="NAD-dependent epimerase/dehydratase" evidence="1">
    <location>
        <begin position="7"/>
        <end position="177"/>
    </location>
</feature>
<dbReference type="Pfam" id="PF01370">
    <property type="entry name" value="Epimerase"/>
    <property type="match status" value="1"/>
</dbReference>
<gene>
    <name evidence="2" type="ORF">SAMN04488075_2450</name>
</gene>
<dbReference type="GO" id="GO:0005737">
    <property type="term" value="C:cytoplasm"/>
    <property type="evidence" value="ECO:0007669"/>
    <property type="project" value="TreeGrafter"/>
</dbReference>
<accession>A0A1H6N2K3</accession>
<dbReference type="AlphaFoldDB" id="A0A1H6N2K3"/>
<dbReference type="Proteomes" id="UP000199125">
    <property type="component" value="Unassembled WGS sequence"/>
</dbReference>
<dbReference type="OrthoDB" id="7836994at2"/>
<reference evidence="3" key="1">
    <citation type="submission" date="2016-10" db="EMBL/GenBank/DDBJ databases">
        <authorList>
            <person name="Varghese N."/>
            <person name="Submissions S."/>
        </authorList>
    </citation>
    <scope>NUCLEOTIDE SEQUENCE [LARGE SCALE GENOMIC DNA]</scope>
    <source>
        <strain evidence="3">DSM 11593</strain>
    </source>
</reference>
<dbReference type="EMBL" id="FNXG01000004">
    <property type="protein sequence ID" value="SEI04694.1"/>
    <property type="molecule type" value="Genomic_DNA"/>
</dbReference>
<name>A0A1H6N2K3_9RHOB</name>
<dbReference type="PANTHER" id="PTHR48079">
    <property type="entry name" value="PROTEIN YEEZ"/>
    <property type="match status" value="1"/>
</dbReference>
<evidence type="ECO:0000313" key="2">
    <source>
        <dbReference type="EMBL" id="SEI04694.1"/>
    </source>
</evidence>
<dbReference type="GO" id="GO:0004029">
    <property type="term" value="F:aldehyde dehydrogenase (NAD+) activity"/>
    <property type="evidence" value="ECO:0007669"/>
    <property type="project" value="TreeGrafter"/>
</dbReference>
<dbReference type="InterPro" id="IPR001509">
    <property type="entry name" value="Epimerase_deHydtase"/>
</dbReference>
<dbReference type="InterPro" id="IPR036291">
    <property type="entry name" value="NAD(P)-bd_dom_sf"/>
</dbReference>
<keyword evidence="3" id="KW-1185">Reference proteome</keyword>
<dbReference type="PANTHER" id="PTHR48079:SF6">
    <property type="entry name" value="NAD(P)-BINDING DOMAIN-CONTAINING PROTEIN-RELATED"/>
    <property type="match status" value="1"/>
</dbReference>
<evidence type="ECO:0000313" key="3">
    <source>
        <dbReference type="Proteomes" id="UP000199125"/>
    </source>
</evidence>
<dbReference type="RefSeq" id="WP_090848369.1">
    <property type="nucleotide sequence ID" value="NZ_FNXG01000004.1"/>
</dbReference>
<dbReference type="InterPro" id="IPR051783">
    <property type="entry name" value="NAD(P)-dependent_oxidoreduct"/>
</dbReference>
<dbReference type="SUPFAM" id="SSF51735">
    <property type="entry name" value="NAD(P)-binding Rossmann-fold domains"/>
    <property type="match status" value="1"/>
</dbReference>
<dbReference type="PROSITE" id="PS50096">
    <property type="entry name" value="IQ"/>
    <property type="match status" value="1"/>
</dbReference>
<sequence length="322" mass="33476">MGALNLAVTGATGYLGRAVVAQARARGHRVRALLRDARQAPAGWADDPGITLCQVVLEDLAPSDLAGADAVLHLAAAMTGDDAAQAQATLAPMRGLLAAMAQLRPVPRLVLAGSMSVYGGMQAGDTVTENTPLEPAPSSRDAYTRAKLAQEALARDHAQATGGDVALLRIGAIWGPGRLWNGHLGLAFGPMLIRTGSSGQIPLVQRDRAAAAVLRAAEAAPRGIAIANVLDPDLPDRARYVAAQRRGGWPRVVLPVGWPVMRALSVLGALPGAPGLLRASVQAARIMPLHYTTRADWQGDLPALPFEDAMAAALLAEEKIDA</sequence>
<proteinExistence type="predicted"/>
<protein>
    <submittedName>
        <fullName evidence="2">Nucleoside-diphosphate-sugar epimerase</fullName>
    </submittedName>
</protein>